<dbReference type="AlphaFoldDB" id="A8M9F7"/>
<keyword evidence="5" id="KW-1185">Reference proteome</keyword>
<accession>A8M9F7</accession>
<gene>
    <name evidence="4" type="ordered locus">Cmaq_1553</name>
</gene>
<dbReference type="CDD" id="cd01275">
    <property type="entry name" value="FHIT"/>
    <property type="match status" value="1"/>
</dbReference>
<reference evidence="4 5" key="1">
    <citation type="submission" date="2007-10" db="EMBL/GenBank/DDBJ databases">
        <title>Complete sequence of Caldivirga maquilingensis IC-167.</title>
        <authorList>
            <consortium name="US DOE Joint Genome Institute"/>
            <person name="Copeland A."/>
            <person name="Lucas S."/>
            <person name="Lapidus A."/>
            <person name="Barry K."/>
            <person name="Glavina del Rio T."/>
            <person name="Dalin E."/>
            <person name="Tice H."/>
            <person name="Pitluck S."/>
            <person name="Saunders E."/>
            <person name="Brettin T."/>
            <person name="Bruce D."/>
            <person name="Detter J.C."/>
            <person name="Han C."/>
            <person name="Schmutz J."/>
            <person name="Larimer F."/>
            <person name="Land M."/>
            <person name="Hauser L."/>
            <person name="Kyrpides N."/>
            <person name="Ivanova N."/>
            <person name="Biddle J.F."/>
            <person name="Zhang Z."/>
            <person name="Fitz-Gibbon S.T."/>
            <person name="Lowe T.M."/>
            <person name="Saltikov C."/>
            <person name="House C.H."/>
            <person name="Richardson P."/>
        </authorList>
    </citation>
    <scope>NUCLEOTIDE SEQUENCE [LARGE SCALE GENOMIC DNA]</scope>
    <source>
        <strain evidence="5">ATCC 700844 / DSM 13496 / JCM 10307 / IC-167</strain>
    </source>
</reference>
<dbReference type="Pfam" id="PF01230">
    <property type="entry name" value="HIT"/>
    <property type="match status" value="1"/>
</dbReference>
<feature type="domain" description="HIT" evidence="3">
    <location>
        <begin position="27"/>
        <end position="134"/>
    </location>
</feature>
<dbReference type="PROSITE" id="PS51084">
    <property type="entry name" value="HIT_2"/>
    <property type="match status" value="1"/>
</dbReference>
<dbReference type="InterPro" id="IPR036265">
    <property type="entry name" value="HIT-like_sf"/>
</dbReference>
<evidence type="ECO:0000259" key="3">
    <source>
        <dbReference type="PROSITE" id="PS51084"/>
    </source>
</evidence>
<dbReference type="GO" id="GO:0000166">
    <property type="term" value="F:nucleotide binding"/>
    <property type="evidence" value="ECO:0007669"/>
    <property type="project" value="UniProtKB-KW"/>
</dbReference>
<dbReference type="GO" id="GO:0003824">
    <property type="term" value="F:catalytic activity"/>
    <property type="evidence" value="ECO:0007669"/>
    <property type="project" value="InterPro"/>
</dbReference>
<dbReference type="HOGENOM" id="CLU_056776_1_2_2"/>
<protein>
    <submittedName>
        <fullName evidence="4">Histidine triad (HIT) protein</fullName>
    </submittedName>
</protein>
<dbReference type="PANTHER" id="PTHR42997:SF1">
    <property type="entry name" value="AP-4-A PHOSPHORYLASE"/>
    <property type="match status" value="1"/>
</dbReference>
<proteinExistence type="predicted"/>
<keyword evidence="1" id="KW-0547">Nucleotide-binding</keyword>
<dbReference type="EMBL" id="CP000852">
    <property type="protein sequence ID" value="ABW02376.1"/>
    <property type="molecule type" value="Genomic_DNA"/>
</dbReference>
<evidence type="ECO:0000313" key="4">
    <source>
        <dbReference type="EMBL" id="ABW02376.1"/>
    </source>
</evidence>
<sequence>MSAMALYTPWRMDYITGAIDNKESGCFMCRAVNSNDELVVYRGNYCIVIMNKYPYNRGHLLIAPKRHVPGIVDLTDEELMECAMLIKASTCALSELLKPVDFNIGVNVGRIAGAGYEEHVHFHIVPRWNGDVNSIPVKYTLDAVINDIKELIPELSKLMRRCMSNDGGGPEVHTNKG</sequence>
<dbReference type="STRING" id="397948.Cmaq_1553"/>
<evidence type="ECO:0000256" key="2">
    <source>
        <dbReference type="PROSITE-ProRule" id="PRU00464"/>
    </source>
</evidence>
<dbReference type="PANTHER" id="PTHR42997">
    <property type="entry name" value="HIT FAMILY HYDROLASE"/>
    <property type="match status" value="1"/>
</dbReference>
<dbReference type="SUPFAM" id="SSF54197">
    <property type="entry name" value="HIT-like"/>
    <property type="match status" value="1"/>
</dbReference>
<organism evidence="4 5">
    <name type="scientific">Caldivirga maquilingensis (strain ATCC 700844 / DSM 13496 / JCM 10307 / IC-167)</name>
    <dbReference type="NCBI Taxonomy" id="397948"/>
    <lineage>
        <taxon>Archaea</taxon>
        <taxon>Thermoproteota</taxon>
        <taxon>Thermoprotei</taxon>
        <taxon>Thermoproteales</taxon>
        <taxon>Thermoproteaceae</taxon>
        <taxon>Caldivirga</taxon>
    </lineage>
</organism>
<dbReference type="InterPro" id="IPR039383">
    <property type="entry name" value="FHIT"/>
</dbReference>
<dbReference type="KEGG" id="cma:Cmaq_1553"/>
<dbReference type="Proteomes" id="UP000001137">
    <property type="component" value="Chromosome"/>
</dbReference>
<evidence type="ECO:0000313" key="5">
    <source>
        <dbReference type="Proteomes" id="UP000001137"/>
    </source>
</evidence>
<dbReference type="InterPro" id="IPR011146">
    <property type="entry name" value="HIT-like"/>
</dbReference>
<dbReference type="InterPro" id="IPR052908">
    <property type="entry name" value="AP-4-A_phosphorylase"/>
</dbReference>
<feature type="short sequence motif" description="Histidine triad motif" evidence="2">
    <location>
        <begin position="119"/>
        <end position="123"/>
    </location>
</feature>
<name>A8M9F7_CALMQ</name>
<dbReference type="eggNOG" id="arCOG00419">
    <property type="taxonomic scope" value="Archaea"/>
</dbReference>
<evidence type="ECO:0000256" key="1">
    <source>
        <dbReference type="ARBA" id="ARBA00022741"/>
    </source>
</evidence>
<dbReference type="Gene3D" id="3.30.428.10">
    <property type="entry name" value="HIT-like"/>
    <property type="match status" value="1"/>
</dbReference>